<comment type="caution">
    <text evidence="1">The sequence shown here is derived from an EMBL/GenBank/DDBJ whole genome shotgun (WGS) entry which is preliminary data.</text>
</comment>
<name>A0ACA9RDA6_9GLOM</name>
<dbReference type="Proteomes" id="UP000789920">
    <property type="component" value="Unassembled WGS sequence"/>
</dbReference>
<sequence length="42" mass="5038">MIEELSKLPESQLQMNTQSVSKEYTMYLKGIKFYENEFENSE</sequence>
<dbReference type="EMBL" id="CAJVQC010049452">
    <property type="protein sequence ID" value="CAG8787629.1"/>
    <property type="molecule type" value="Genomic_DNA"/>
</dbReference>
<evidence type="ECO:0000313" key="2">
    <source>
        <dbReference type="Proteomes" id="UP000789920"/>
    </source>
</evidence>
<evidence type="ECO:0000313" key="1">
    <source>
        <dbReference type="EMBL" id="CAG8787629.1"/>
    </source>
</evidence>
<keyword evidence="2" id="KW-1185">Reference proteome</keyword>
<organism evidence="1 2">
    <name type="scientific">Racocetra persica</name>
    <dbReference type="NCBI Taxonomy" id="160502"/>
    <lineage>
        <taxon>Eukaryota</taxon>
        <taxon>Fungi</taxon>
        <taxon>Fungi incertae sedis</taxon>
        <taxon>Mucoromycota</taxon>
        <taxon>Glomeromycotina</taxon>
        <taxon>Glomeromycetes</taxon>
        <taxon>Diversisporales</taxon>
        <taxon>Gigasporaceae</taxon>
        <taxon>Racocetra</taxon>
    </lineage>
</organism>
<accession>A0ACA9RDA6</accession>
<feature type="non-terminal residue" evidence="1">
    <location>
        <position position="1"/>
    </location>
</feature>
<reference evidence="1" key="1">
    <citation type="submission" date="2021-06" db="EMBL/GenBank/DDBJ databases">
        <authorList>
            <person name="Kallberg Y."/>
            <person name="Tangrot J."/>
            <person name="Rosling A."/>
        </authorList>
    </citation>
    <scope>NUCLEOTIDE SEQUENCE</scope>
    <source>
        <strain evidence="1">MA461A</strain>
    </source>
</reference>
<proteinExistence type="predicted"/>
<protein>
    <submittedName>
        <fullName evidence="1">20677_t:CDS:1</fullName>
    </submittedName>
</protein>
<gene>
    <name evidence="1" type="ORF">RPERSI_LOCUS18572</name>
</gene>